<name>A0ABS8SBH4_DATST</name>
<sequence>MRDRQLLSVFCLVKSPKLLSTLSKSTSFLASLSTQFSLEVPSLFISVNSSAANSPLLKQRPLKVLIFVTLQFHTSYIGTFMMYMELLIMISLADDKGVHEVNLDAE</sequence>
<reference evidence="1 2" key="1">
    <citation type="journal article" date="2021" name="BMC Genomics">
        <title>Datura genome reveals duplications of psychoactive alkaloid biosynthetic genes and high mutation rate following tissue culture.</title>
        <authorList>
            <person name="Rajewski A."/>
            <person name="Carter-House D."/>
            <person name="Stajich J."/>
            <person name="Litt A."/>
        </authorList>
    </citation>
    <scope>NUCLEOTIDE SEQUENCE [LARGE SCALE GENOMIC DNA]</scope>
    <source>
        <strain evidence="1">AR-01</strain>
    </source>
</reference>
<organism evidence="1 2">
    <name type="scientific">Datura stramonium</name>
    <name type="common">Jimsonweed</name>
    <name type="synonym">Common thornapple</name>
    <dbReference type="NCBI Taxonomy" id="4076"/>
    <lineage>
        <taxon>Eukaryota</taxon>
        <taxon>Viridiplantae</taxon>
        <taxon>Streptophyta</taxon>
        <taxon>Embryophyta</taxon>
        <taxon>Tracheophyta</taxon>
        <taxon>Spermatophyta</taxon>
        <taxon>Magnoliopsida</taxon>
        <taxon>eudicotyledons</taxon>
        <taxon>Gunneridae</taxon>
        <taxon>Pentapetalae</taxon>
        <taxon>asterids</taxon>
        <taxon>lamiids</taxon>
        <taxon>Solanales</taxon>
        <taxon>Solanaceae</taxon>
        <taxon>Solanoideae</taxon>
        <taxon>Datureae</taxon>
        <taxon>Datura</taxon>
    </lineage>
</organism>
<proteinExistence type="predicted"/>
<accession>A0ABS8SBH4</accession>
<protein>
    <submittedName>
        <fullName evidence="1">Uncharacterized protein</fullName>
    </submittedName>
</protein>
<evidence type="ECO:0000313" key="2">
    <source>
        <dbReference type="Proteomes" id="UP000823775"/>
    </source>
</evidence>
<dbReference type="Proteomes" id="UP000823775">
    <property type="component" value="Unassembled WGS sequence"/>
</dbReference>
<comment type="caution">
    <text evidence="1">The sequence shown here is derived from an EMBL/GenBank/DDBJ whole genome shotgun (WGS) entry which is preliminary data.</text>
</comment>
<evidence type="ECO:0000313" key="1">
    <source>
        <dbReference type="EMBL" id="MCD7456145.1"/>
    </source>
</evidence>
<keyword evidence="2" id="KW-1185">Reference proteome</keyword>
<gene>
    <name evidence="1" type="ORF">HAX54_030720</name>
</gene>
<dbReference type="EMBL" id="JACEIK010000386">
    <property type="protein sequence ID" value="MCD7456145.1"/>
    <property type="molecule type" value="Genomic_DNA"/>
</dbReference>